<dbReference type="RefSeq" id="WP_051616828.1">
    <property type="nucleotide sequence ID" value="NZ_JABAGJ010000004.1"/>
</dbReference>
<reference evidence="3 4" key="1">
    <citation type="submission" date="2014-03" db="EMBL/GenBank/DDBJ databases">
        <title>Genomics of Bifidobacteria.</title>
        <authorList>
            <person name="Ventura M."/>
            <person name="Milani C."/>
            <person name="Lugli G.A."/>
        </authorList>
    </citation>
    <scope>NUCLEOTIDE SEQUENCE [LARGE SCALE GENOMIC DNA]</scope>
    <source>
        <strain evidence="3 4">LMG 10736</strain>
    </source>
</reference>
<feature type="transmembrane region" description="Helical" evidence="2">
    <location>
        <begin position="67"/>
        <end position="84"/>
    </location>
</feature>
<evidence type="ECO:0008006" key="5">
    <source>
        <dbReference type="Google" id="ProtNLM"/>
    </source>
</evidence>
<feature type="transmembrane region" description="Helical" evidence="2">
    <location>
        <begin position="134"/>
        <end position="159"/>
    </location>
</feature>
<evidence type="ECO:0000256" key="2">
    <source>
        <dbReference type="SAM" id="Phobius"/>
    </source>
</evidence>
<proteinExistence type="predicted"/>
<keyword evidence="2" id="KW-0472">Membrane</keyword>
<keyword evidence="2" id="KW-0812">Transmembrane</keyword>
<dbReference type="EMBL" id="JGYQ01000016">
    <property type="protein sequence ID" value="KFI46486.1"/>
    <property type="molecule type" value="Genomic_DNA"/>
</dbReference>
<feature type="compositionally biased region" description="Low complexity" evidence="1">
    <location>
        <begin position="12"/>
        <end position="21"/>
    </location>
</feature>
<evidence type="ECO:0000313" key="3">
    <source>
        <dbReference type="EMBL" id="KFI46486.1"/>
    </source>
</evidence>
<sequence length="241" mass="26001">MAQTGTRHDTDTTGTAADTAGESNIATEIVQGKIERVDVSKHPEPTIPDSDLSLADIERSRSHPVQWAVFAVLLLFAVIVPYGIGRDIAVRDTQRLIAVTGRLSVQGVMFISWLVTVLALTGLGMLIVDTRRWLWRLVFVVGVVAEQLVAGLCLLRFNFWYSTYVVFGPAAPLANAANLGIMAAGAAVAVYAVVFVGLLIVVRKDSPLNVLTRSWASFTLFFVIEVAALCIVMFGGLLQAV</sequence>
<gene>
    <name evidence="3" type="ORF">BBOU_1578</name>
</gene>
<dbReference type="Proteomes" id="UP000029093">
    <property type="component" value="Unassembled WGS sequence"/>
</dbReference>
<feature type="region of interest" description="Disordered" evidence="1">
    <location>
        <begin position="1"/>
        <end position="22"/>
    </location>
</feature>
<feature type="transmembrane region" description="Helical" evidence="2">
    <location>
        <begin position="104"/>
        <end position="127"/>
    </location>
</feature>
<keyword evidence="2" id="KW-1133">Transmembrane helix</keyword>
<organism evidence="3 4">
    <name type="scientific">Bifidobacterium boum</name>
    <dbReference type="NCBI Taxonomy" id="78343"/>
    <lineage>
        <taxon>Bacteria</taxon>
        <taxon>Bacillati</taxon>
        <taxon>Actinomycetota</taxon>
        <taxon>Actinomycetes</taxon>
        <taxon>Bifidobacteriales</taxon>
        <taxon>Bifidobacteriaceae</taxon>
        <taxon>Bifidobacterium</taxon>
    </lineage>
</organism>
<feature type="transmembrane region" description="Helical" evidence="2">
    <location>
        <begin position="214"/>
        <end position="238"/>
    </location>
</feature>
<feature type="transmembrane region" description="Helical" evidence="2">
    <location>
        <begin position="179"/>
        <end position="202"/>
    </location>
</feature>
<accession>A0A086ZIY6</accession>
<evidence type="ECO:0000256" key="1">
    <source>
        <dbReference type="SAM" id="MobiDB-lite"/>
    </source>
</evidence>
<dbReference type="GeneID" id="303204680"/>
<evidence type="ECO:0000313" key="4">
    <source>
        <dbReference type="Proteomes" id="UP000029093"/>
    </source>
</evidence>
<name>A0A086ZIY6_9BIFI</name>
<keyword evidence="4" id="KW-1185">Reference proteome</keyword>
<comment type="caution">
    <text evidence="3">The sequence shown here is derived from an EMBL/GenBank/DDBJ whole genome shotgun (WGS) entry which is preliminary data.</text>
</comment>
<feature type="compositionally biased region" description="Basic and acidic residues" evidence="1">
    <location>
        <begin position="1"/>
        <end position="11"/>
    </location>
</feature>
<protein>
    <recommendedName>
        <fullName evidence="5">Teichoic acid transporter</fullName>
    </recommendedName>
</protein>
<dbReference type="AlphaFoldDB" id="A0A086ZIY6"/>